<dbReference type="AlphaFoldDB" id="A0A2X1NA94"/>
<reference evidence="1 2" key="1">
    <citation type="submission" date="2018-06" db="EMBL/GenBank/DDBJ databases">
        <authorList>
            <consortium name="Pathogen Informatics"/>
            <person name="Doyle S."/>
        </authorList>
    </citation>
    <scope>NUCLEOTIDE SEQUENCE [LARGE SCALE GENOMIC DNA]</scope>
    <source>
        <strain evidence="1 2">NCTC9073</strain>
    </source>
</reference>
<dbReference type="InterPro" id="IPR008727">
    <property type="entry name" value="PAAR_motif"/>
</dbReference>
<dbReference type="Proteomes" id="UP000250780">
    <property type="component" value="Unassembled WGS sequence"/>
</dbReference>
<gene>
    <name evidence="1" type="ORF">NCTC9073_02784</name>
</gene>
<accession>A0A2X1NA94</accession>
<sequence length="219" mass="23125">MDRVSAGASLLFPAGPVLMEFATMVGGRGEIKKDVDFPEAGEDTALCDKENKPPRIAQGSSNVFINNQPAARKGDKLECSAAIVEGSPDVFIGGEQVTYLDIQPEFPPWQRMILGGITIASYLLPPAGLLGKLGNLAKLGKLGNLLGKSGKLLGAKLGALLGKTGKSLKSIANKVIRWVTDPVDPVTGAYCDERTDFTLARPSPSPSPVSTVRYCHCMA</sequence>
<dbReference type="Pfam" id="PF05488">
    <property type="entry name" value="PAAR_motif"/>
    <property type="match status" value="1"/>
</dbReference>
<evidence type="ECO:0000313" key="2">
    <source>
        <dbReference type="Proteomes" id="UP000250780"/>
    </source>
</evidence>
<evidence type="ECO:0000313" key="1">
    <source>
        <dbReference type="EMBL" id="SPX11447.1"/>
    </source>
</evidence>
<dbReference type="Gene3D" id="2.60.200.60">
    <property type="match status" value="1"/>
</dbReference>
<organism evidence="1 2">
    <name type="scientific">Escherichia coli</name>
    <dbReference type="NCBI Taxonomy" id="562"/>
    <lineage>
        <taxon>Bacteria</taxon>
        <taxon>Pseudomonadati</taxon>
        <taxon>Pseudomonadota</taxon>
        <taxon>Gammaproteobacteria</taxon>
        <taxon>Enterobacterales</taxon>
        <taxon>Enterobacteriaceae</taxon>
        <taxon>Escherichia</taxon>
    </lineage>
</organism>
<protein>
    <submittedName>
        <fullName evidence="1">Rhs core protein</fullName>
    </submittedName>
</protein>
<dbReference type="EMBL" id="UASD01000008">
    <property type="protein sequence ID" value="SPX11447.1"/>
    <property type="molecule type" value="Genomic_DNA"/>
</dbReference>
<proteinExistence type="predicted"/>
<name>A0A2X1NA94_ECOLX</name>
<dbReference type="CDD" id="cd14742">
    <property type="entry name" value="PAAR_RHS"/>
    <property type="match status" value="1"/>
</dbReference>